<dbReference type="Pfam" id="PF21948">
    <property type="entry name" value="LplA-B_cat"/>
    <property type="match status" value="1"/>
</dbReference>
<comment type="miscellaneous">
    <text evidence="6">In the reaction, the free carboxyl group of octanoic acid is attached via an amide linkage to the epsilon-amino group of a specific lysine residue of lipoyl domains of lipoate-dependent enzymes.</text>
</comment>
<dbReference type="InterPro" id="IPR000544">
    <property type="entry name" value="Octanoyltransferase"/>
</dbReference>
<dbReference type="PROSITE" id="PS01313">
    <property type="entry name" value="LIPB"/>
    <property type="match status" value="1"/>
</dbReference>
<protein>
    <recommendedName>
        <fullName evidence="6 7">Octanoyltransferase</fullName>
        <ecNumber evidence="6 7">2.3.1.181</ecNumber>
    </recommendedName>
    <alternativeName>
        <fullName evidence="6">Lipoate-protein ligase B</fullName>
    </alternativeName>
    <alternativeName>
        <fullName evidence="6">Lipoyl/octanoyl transferase</fullName>
    </alternativeName>
    <alternativeName>
        <fullName evidence="6">Octanoyl-[acyl-carrier-protein]-protein N-octanoyltransferase</fullName>
    </alternativeName>
</protein>
<evidence type="ECO:0000313" key="13">
    <source>
        <dbReference type="Proteomes" id="UP000317355"/>
    </source>
</evidence>
<evidence type="ECO:0000259" key="11">
    <source>
        <dbReference type="PROSITE" id="PS51733"/>
    </source>
</evidence>
<gene>
    <name evidence="6 12" type="primary">lipB</name>
    <name evidence="12" type="ORF">FHK82_00590</name>
</gene>
<evidence type="ECO:0000256" key="8">
    <source>
        <dbReference type="PIRSR" id="PIRSR016262-1"/>
    </source>
</evidence>
<keyword evidence="2 6" id="KW-0963">Cytoplasm</keyword>
<dbReference type="NCBIfam" id="NF010922">
    <property type="entry name" value="PRK14342.1"/>
    <property type="match status" value="1"/>
</dbReference>
<name>A0A558DES3_9GAMM</name>
<dbReference type="PROSITE" id="PS51733">
    <property type="entry name" value="BPL_LPL_CATALYTIC"/>
    <property type="match status" value="1"/>
</dbReference>
<evidence type="ECO:0000313" key="12">
    <source>
        <dbReference type="EMBL" id="TVT59514.1"/>
    </source>
</evidence>
<dbReference type="GO" id="GO:0005737">
    <property type="term" value="C:cytoplasm"/>
    <property type="evidence" value="ECO:0007669"/>
    <property type="project" value="UniProtKB-SubCell"/>
</dbReference>
<evidence type="ECO:0000256" key="7">
    <source>
        <dbReference type="PIRNR" id="PIRNR016262"/>
    </source>
</evidence>
<evidence type="ECO:0000256" key="5">
    <source>
        <dbReference type="ARBA" id="ARBA00024732"/>
    </source>
</evidence>
<dbReference type="STRING" id="1543721.AAY24_14260"/>
<feature type="active site" description="Acyl-thioester intermediate" evidence="6 8">
    <location>
        <position position="171"/>
    </location>
</feature>
<sequence>MAILPALPLVKNLGTQDYQPVWRAMQAFTNKRDESTRDEIWLVEHLPVFTLGQAGKPEHLLNPGDIPIVQTDRGGQVTYHGPGQLVAYLMLNLRRHKLGVRQLVTLIEQSIVDLLQDYDIDSAARPDAPGVYVAQKKIAALGLRVRHGCSFHGLSLNVDMDLEPFSRINPCGYPEMEVTQMRELAEEITLATVADGLIRHIFSRLGYNQPDIAQARETS</sequence>
<proteinExistence type="inferred from homology"/>
<dbReference type="PANTHER" id="PTHR10993">
    <property type="entry name" value="OCTANOYLTRANSFERASE"/>
    <property type="match status" value="1"/>
</dbReference>
<comment type="similarity">
    <text evidence="6 7">Belongs to the LipB family.</text>
</comment>
<dbReference type="PIRSF" id="PIRSF016262">
    <property type="entry name" value="LPLase"/>
    <property type="match status" value="1"/>
</dbReference>
<comment type="catalytic activity">
    <reaction evidence="6 7">
        <text>octanoyl-[ACP] + L-lysyl-[protein] = N(6)-octanoyl-L-lysyl-[protein] + holo-[ACP] + H(+)</text>
        <dbReference type="Rhea" id="RHEA:17665"/>
        <dbReference type="Rhea" id="RHEA-COMP:9636"/>
        <dbReference type="Rhea" id="RHEA-COMP:9685"/>
        <dbReference type="Rhea" id="RHEA-COMP:9752"/>
        <dbReference type="Rhea" id="RHEA-COMP:9928"/>
        <dbReference type="ChEBI" id="CHEBI:15378"/>
        <dbReference type="ChEBI" id="CHEBI:29969"/>
        <dbReference type="ChEBI" id="CHEBI:64479"/>
        <dbReference type="ChEBI" id="CHEBI:78463"/>
        <dbReference type="ChEBI" id="CHEBI:78809"/>
        <dbReference type="EC" id="2.3.1.181"/>
    </reaction>
</comment>
<keyword evidence="4 6" id="KW-0012">Acyltransferase</keyword>
<dbReference type="HAMAP" id="MF_00013">
    <property type="entry name" value="LipB"/>
    <property type="match status" value="1"/>
</dbReference>
<dbReference type="InterPro" id="IPR045864">
    <property type="entry name" value="aa-tRNA-synth_II/BPL/LPL"/>
</dbReference>
<dbReference type="EC" id="2.3.1.181" evidence="6 7"/>
<dbReference type="AlphaFoldDB" id="A0A558DES3"/>
<dbReference type="GO" id="GO:0033819">
    <property type="term" value="F:lipoyl(octanoyl) transferase activity"/>
    <property type="evidence" value="ECO:0007669"/>
    <property type="project" value="UniProtKB-EC"/>
</dbReference>
<dbReference type="GO" id="GO:0009249">
    <property type="term" value="P:protein lipoylation"/>
    <property type="evidence" value="ECO:0007669"/>
    <property type="project" value="InterPro"/>
</dbReference>
<evidence type="ECO:0000256" key="4">
    <source>
        <dbReference type="ARBA" id="ARBA00023315"/>
    </source>
</evidence>
<dbReference type="NCBIfam" id="TIGR00214">
    <property type="entry name" value="lipB"/>
    <property type="match status" value="1"/>
</dbReference>
<comment type="pathway">
    <text evidence="1 6 7">Protein modification; protein lipoylation via endogenous pathway; protein N(6)-(lipoyl)lysine from octanoyl-[acyl-carrier-protein]: step 1/2.</text>
</comment>
<evidence type="ECO:0000256" key="2">
    <source>
        <dbReference type="ARBA" id="ARBA00022490"/>
    </source>
</evidence>
<accession>A0A558DES3</accession>
<feature type="binding site" evidence="6 9">
    <location>
        <begin position="73"/>
        <end position="80"/>
    </location>
    <ligand>
        <name>substrate</name>
    </ligand>
</feature>
<dbReference type="Gene3D" id="3.30.930.10">
    <property type="entry name" value="Bira Bifunctional Protein, Domain 2"/>
    <property type="match status" value="1"/>
</dbReference>
<reference evidence="12 13" key="1">
    <citation type="submission" date="2019-07" db="EMBL/GenBank/DDBJ databases">
        <title>The pathways for chlorine oxyanion respiration interact through the shared metabolite chlorate.</title>
        <authorList>
            <person name="Barnum T.P."/>
            <person name="Cheng Y."/>
            <person name="Hill K.A."/>
            <person name="Lucas L.N."/>
            <person name="Carlson H.K."/>
            <person name="Coates J.D."/>
        </authorList>
    </citation>
    <scope>NUCLEOTIDE SEQUENCE [LARGE SCALE GENOMIC DNA]</scope>
    <source>
        <strain evidence="12">BK-3</strain>
    </source>
</reference>
<evidence type="ECO:0000256" key="1">
    <source>
        <dbReference type="ARBA" id="ARBA00004821"/>
    </source>
</evidence>
<comment type="function">
    <text evidence="5 6 7">Catalyzes the transfer of endogenously produced octanoic acid from octanoyl-acyl-carrier-protein onto the lipoyl domains of lipoate-dependent enzymes. Lipoyl-ACP can also act as a substrate although octanoyl-ACP is likely to be the physiological substrate.</text>
</comment>
<comment type="caution">
    <text evidence="12">The sequence shown here is derived from an EMBL/GenBank/DDBJ whole genome shotgun (WGS) entry which is preliminary data.</text>
</comment>
<comment type="subcellular location">
    <subcellularLocation>
        <location evidence="6">Cytoplasm</location>
    </subcellularLocation>
</comment>
<dbReference type="PANTHER" id="PTHR10993:SF7">
    <property type="entry name" value="LIPOYLTRANSFERASE 2, MITOCHONDRIAL-RELATED"/>
    <property type="match status" value="1"/>
</dbReference>
<dbReference type="InterPro" id="IPR020605">
    <property type="entry name" value="Octanoyltransferase_CS"/>
</dbReference>
<keyword evidence="3 6" id="KW-0808">Transferase</keyword>
<feature type="binding site" evidence="6 9">
    <location>
        <begin position="140"/>
        <end position="142"/>
    </location>
    <ligand>
        <name>substrate</name>
    </ligand>
</feature>
<dbReference type="Proteomes" id="UP000317355">
    <property type="component" value="Unassembled WGS sequence"/>
</dbReference>
<feature type="binding site" evidence="6 9">
    <location>
        <begin position="153"/>
        <end position="155"/>
    </location>
    <ligand>
        <name>substrate</name>
    </ligand>
</feature>
<dbReference type="CDD" id="cd16444">
    <property type="entry name" value="LipB"/>
    <property type="match status" value="1"/>
</dbReference>
<feature type="domain" description="BPL/LPL catalytic" evidence="11">
    <location>
        <begin position="34"/>
        <end position="209"/>
    </location>
</feature>
<evidence type="ECO:0000256" key="9">
    <source>
        <dbReference type="PIRSR" id="PIRSR016262-2"/>
    </source>
</evidence>
<evidence type="ECO:0000256" key="3">
    <source>
        <dbReference type="ARBA" id="ARBA00022679"/>
    </source>
</evidence>
<evidence type="ECO:0000256" key="6">
    <source>
        <dbReference type="HAMAP-Rule" id="MF_00013"/>
    </source>
</evidence>
<feature type="site" description="Lowers pKa of active site Cys" evidence="6 10">
    <location>
        <position position="137"/>
    </location>
</feature>
<dbReference type="InterPro" id="IPR004143">
    <property type="entry name" value="BPL_LPL_catalytic"/>
</dbReference>
<organism evidence="12 13">
    <name type="scientific">Sedimenticola thiotaurini</name>
    <dbReference type="NCBI Taxonomy" id="1543721"/>
    <lineage>
        <taxon>Bacteria</taxon>
        <taxon>Pseudomonadati</taxon>
        <taxon>Pseudomonadota</taxon>
        <taxon>Gammaproteobacteria</taxon>
        <taxon>Chromatiales</taxon>
        <taxon>Sedimenticolaceae</taxon>
        <taxon>Sedimenticola</taxon>
    </lineage>
</organism>
<dbReference type="SUPFAM" id="SSF55681">
    <property type="entry name" value="Class II aaRS and biotin synthetases"/>
    <property type="match status" value="1"/>
</dbReference>
<dbReference type="EMBL" id="VMRY01000003">
    <property type="protein sequence ID" value="TVT59514.1"/>
    <property type="molecule type" value="Genomic_DNA"/>
</dbReference>
<evidence type="ECO:0000256" key="10">
    <source>
        <dbReference type="PIRSR" id="PIRSR016262-3"/>
    </source>
</evidence>
<dbReference type="UniPathway" id="UPA00538">
    <property type="reaction ID" value="UER00592"/>
</dbReference>
<dbReference type="FunFam" id="3.30.930.10:FF:000020">
    <property type="entry name" value="Octanoyltransferase"/>
    <property type="match status" value="1"/>
</dbReference>